<reference evidence="1 2" key="1">
    <citation type="submission" date="2019-12" db="EMBL/GenBank/DDBJ databases">
        <authorList>
            <person name="Floudas D."/>
            <person name="Bentzer J."/>
            <person name="Ahren D."/>
            <person name="Johansson T."/>
            <person name="Persson P."/>
            <person name="Tunlid A."/>
        </authorList>
    </citation>
    <scope>NUCLEOTIDE SEQUENCE [LARGE SCALE GENOMIC DNA]</scope>
    <source>
        <strain evidence="1 2">CBS 102.39</strain>
    </source>
</reference>
<gene>
    <name evidence="1" type="ORF">D9613_001234</name>
</gene>
<organism evidence="1 2">
    <name type="scientific">Agrocybe pediades</name>
    <dbReference type="NCBI Taxonomy" id="84607"/>
    <lineage>
        <taxon>Eukaryota</taxon>
        <taxon>Fungi</taxon>
        <taxon>Dikarya</taxon>
        <taxon>Basidiomycota</taxon>
        <taxon>Agaricomycotina</taxon>
        <taxon>Agaricomycetes</taxon>
        <taxon>Agaricomycetidae</taxon>
        <taxon>Agaricales</taxon>
        <taxon>Agaricineae</taxon>
        <taxon>Strophariaceae</taxon>
        <taxon>Agrocybe</taxon>
    </lineage>
</organism>
<dbReference type="EMBL" id="JAACJL010000015">
    <property type="protein sequence ID" value="KAF4621060.1"/>
    <property type="molecule type" value="Genomic_DNA"/>
</dbReference>
<comment type="caution">
    <text evidence="1">The sequence shown here is derived from an EMBL/GenBank/DDBJ whole genome shotgun (WGS) entry which is preliminary data.</text>
</comment>
<evidence type="ECO:0008006" key="3">
    <source>
        <dbReference type="Google" id="ProtNLM"/>
    </source>
</evidence>
<keyword evidence="2" id="KW-1185">Reference proteome</keyword>
<dbReference type="AlphaFoldDB" id="A0A8H4VUR0"/>
<proteinExistence type="predicted"/>
<protein>
    <recommendedName>
        <fullName evidence="3">F-box domain-containing protein</fullName>
    </recommendedName>
</protein>
<evidence type="ECO:0000313" key="2">
    <source>
        <dbReference type="Proteomes" id="UP000521872"/>
    </source>
</evidence>
<dbReference type="Proteomes" id="UP000521872">
    <property type="component" value="Unassembled WGS sequence"/>
</dbReference>
<sequence length="556" mass="63910">MVELPPQAESTHLSDDILREIFILNASDTAVPLHHRLKTTISCLNVCRLWYPILMDHAQVWGRFLNIPRSPDYQKVRDSIRALLGRTKGAVLWIEVDFTPGPVARLSIPAITRRAIENVEYALLDNTRRVERLKMHVVEFDELTIIWRFLSGTLQTGTDTVERRWDLLKELSILLQVGRSESLLYGTFWDFHSRFECSARPIQHAPSLHTFSCDNLAPKVWPTNIRELYIAEPHHDLSCITLLETMRALAKMVSLERLSISHKFKPDPLNETALKGIHRFVLPRLQDAEFVGSMRDLVCLCGKICRVARRSVVVVDGLRELWEAQADLCDAICLSTRDASRTLEHDTLDCTFTPDTFALSAFCARSDHGTSTSSVELSIKWPNPSVEFLPGRLKIWELLCEGMLGRYDHVRLSIPDKRMLDSRLEAFRFVTFTTITSLEVNKSTLFWWLVGTSMWDGGRLSSLGEVFSPRFNRIFRSLGTIHLRLSASWEMSRDEDRAVFGALRETLQERRKHTCQPRQVDEIWVYVDGEQNEGLWELYKAMEGVEGVVIKQCEKI</sequence>
<evidence type="ECO:0000313" key="1">
    <source>
        <dbReference type="EMBL" id="KAF4621060.1"/>
    </source>
</evidence>
<name>A0A8H4VUR0_9AGAR</name>
<accession>A0A8H4VUR0</accession>